<name>A0A9P5X2W4_9AGAR</name>
<gene>
    <name evidence="2" type="ORF">P691DRAFT_779644</name>
</gene>
<dbReference type="AlphaFoldDB" id="A0A9P5X2W4"/>
<evidence type="ECO:0000313" key="3">
    <source>
        <dbReference type="Proteomes" id="UP000807342"/>
    </source>
</evidence>
<organism evidence="2 3">
    <name type="scientific">Macrolepiota fuliginosa MF-IS2</name>
    <dbReference type="NCBI Taxonomy" id="1400762"/>
    <lineage>
        <taxon>Eukaryota</taxon>
        <taxon>Fungi</taxon>
        <taxon>Dikarya</taxon>
        <taxon>Basidiomycota</taxon>
        <taxon>Agaricomycotina</taxon>
        <taxon>Agaricomycetes</taxon>
        <taxon>Agaricomycetidae</taxon>
        <taxon>Agaricales</taxon>
        <taxon>Agaricineae</taxon>
        <taxon>Agaricaceae</taxon>
        <taxon>Macrolepiota</taxon>
    </lineage>
</organism>
<feature type="region of interest" description="Disordered" evidence="1">
    <location>
        <begin position="39"/>
        <end position="110"/>
    </location>
</feature>
<dbReference type="EMBL" id="MU151756">
    <property type="protein sequence ID" value="KAF9441886.1"/>
    <property type="molecule type" value="Genomic_DNA"/>
</dbReference>
<dbReference type="Proteomes" id="UP000807342">
    <property type="component" value="Unassembled WGS sequence"/>
</dbReference>
<reference evidence="2" key="1">
    <citation type="submission" date="2020-11" db="EMBL/GenBank/DDBJ databases">
        <authorList>
            <consortium name="DOE Joint Genome Institute"/>
            <person name="Ahrendt S."/>
            <person name="Riley R."/>
            <person name="Andreopoulos W."/>
            <person name="Labutti K."/>
            <person name="Pangilinan J."/>
            <person name="Ruiz-Duenas F.J."/>
            <person name="Barrasa J.M."/>
            <person name="Sanchez-Garcia M."/>
            <person name="Camarero S."/>
            <person name="Miyauchi S."/>
            <person name="Serrano A."/>
            <person name="Linde D."/>
            <person name="Babiker R."/>
            <person name="Drula E."/>
            <person name="Ayuso-Fernandez I."/>
            <person name="Pacheco R."/>
            <person name="Padilla G."/>
            <person name="Ferreira P."/>
            <person name="Barriuso J."/>
            <person name="Kellner H."/>
            <person name="Castanera R."/>
            <person name="Alfaro M."/>
            <person name="Ramirez L."/>
            <person name="Pisabarro A.G."/>
            <person name="Kuo A."/>
            <person name="Tritt A."/>
            <person name="Lipzen A."/>
            <person name="He G."/>
            <person name="Yan M."/>
            <person name="Ng V."/>
            <person name="Cullen D."/>
            <person name="Martin F."/>
            <person name="Rosso M.-N."/>
            <person name="Henrissat B."/>
            <person name="Hibbett D."/>
            <person name="Martinez A.T."/>
            <person name="Grigoriev I.V."/>
        </authorList>
    </citation>
    <scope>NUCLEOTIDE SEQUENCE</scope>
    <source>
        <strain evidence="2">MF-IS2</strain>
    </source>
</reference>
<evidence type="ECO:0000256" key="1">
    <source>
        <dbReference type="SAM" id="MobiDB-lite"/>
    </source>
</evidence>
<keyword evidence="3" id="KW-1185">Reference proteome</keyword>
<proteinExistence type="predicted"/>
<evidence type="ECO:0000313" key="2">
    <source>
        <dbReference type="EMBL" id="KAF9441886.1"/>
    </source>
</evidence>
<sequence length="174" mass="18531">MSRRASPRGFRNPNTALFSLSPKHYPMLSLFKCCLDVPRGKRKQKEGSERGGGDGSVSVSVGLSNKTTTNSDPPAGSLDNAKGDPTPLTESLNDAPGDPNPPARSSANATSSLDLTRAPSIIVVDNANLPNGSFANASNITMHHTTMIDGDNSNERQCTPFHHHLLPEFAHELT</sequence>
<protein>
    <submittedName>
        <fullName evidence="2">Uncharacterized protein</fullName>
    </submittedName>
</protein>
<comment type="caution">
    <text evidence="2">The sequence shown here is derived from an EMBL/GenBank/DDBJ whole genome shotgun (WGS) entry which is preliminary data.</text>
</comment>
<accession>A0A9P5X2W4</accession>